<sequence length="540" mass="59008">MAPVVSIVLAGLAATYVFLRVLLNLTQDAKEPPAILTGIPFIEPLIGMIREKSRFHIRLRDTTRLPIYTLRLPFQRIYVVNATSLIPLLQKQWRLISFASIAADAGAVVGMSKPALEVMKRDLDSEHGFSPSWPKYIMPAMAPGPDLDAINRRAIEVYVAEMATLRTPGTTTTVNLAAWSRRIMVTSTSEAVWGPANPFRNPAVASAWATFEAGFLTLSMFPLASLFFPALHRAREVAAAAMVQYMLSGGWRTGSGLVRKRVEHHADLFGLSLADVGRGELGNAFAVLGNTTPCAFWVLYHLVSDPRVLGGVRRELEALVVEREEVDEESGGVVSVSTIDLAAVREACPVLMSAFQETLRFRAVNVGPRVLLEDVWIDEGRVLLKKGAMLMVPAAVQHTDREAWGEDAAEFDHLRFVPASVGRDGSEGGKKRKKPNRVAFRAFGGGHVLCPGRHFASAEILSLAALLVLQFDVVPVAGRWVEPTWENSPAQAGFPVIDQDIPVELHPRDPQRKWKVVYSGTDKAMDIVSEDIAAGGRGAL</sequence>
<evidence type="ECO:0000313" key="1">
    <source>
        <dbReference type="EMBL" id="KAH6623705.1"/>
    </source>
</evidence>
<reference evidence="1 2" key="1">
    <citation type="journal article" date="2021" name="Nat. Commun.">
        <title>Genetic determinants of endophytism in the Arabidopsis root mycobiome.</title>
        <authorList>
            <person name="Mesny F."/>
            <person name="Miyauchi S."/>
            <person name="Thiergart T."/>
            <person name="Pickel B."/>
            <person name="Atanasova L."/>
            <person name="Karlsson M."/>
            <person name="Huettel B."/>
            <person name="Barry K.W."/>
            <person name="Haridas S."/>
            <person name="Chen C."/>
            <person name="Bauer D."/>
            <person name="Andreopoulos W."/>
            <person name="Pangilinan J."/>
            <person name="LaButti K."/>
            <person name="Riley R."/>
            <person name="Lipzen A."/>
            <person name="Clum A."/>
            <person name="Drula E."/>
            <person name="Henrissat B."/>
            <person name="Kohler A."/>
            <person name="Grigoriev I.V."/>
            <person name="Martin F.M."/>
            <person name="Hacquard S."/>
        </authorList>
    </citation>
    <scope>NUCLEOTIDE SEQUENCE [LARGE SCALE GENOMIC DNA]</scope>
    <source>
        <strain evidence="1 2">MPI-SDFR-AT-0079</strain>
    </source>
</reference>
<dbReference type="EMBL" id="JAGIZQ010000006">
    <property type="protein sequence ID" value="KAH6623705.1"/>
    <property type="molecule type" value="Genomic_DNA"/>
</dbReference>
<evidence type="ECO:0000313" key="2">
    <source>
        <dbReference type="Proteomes" id="UP000724584"/>
    </source>
</evidence>
<dbReference type="Proteomes" id="UP000724584">
    <property type="component" value="Unassembled WGS sequence"/>
</dbReference>
<comment type="caution">
    <text evidence="1">The sequence shown here is derived from an EMBL/GenBank/DDBJ whole genome shotgun (WGS) entry which is preliminary data.</text>
</comment>
<keyword evidence="2" id="KW-1185">Reference proteome</keyword>
<protein>
    <submittedName>
        <fullName evidence="1">Cytochrome P450</fullName>
    </submittedName>
</protein>
<proteinExistence type="predicted"/>
<name>A0ACB7P342_9PEZI</name>
<gene>
    <name evidence="1" type="ORF">F5144DRAFT_370059</name>
</gene>
<accession>A0ACB7P342</accession>
<organism evidence="1 2">
    <name type="scientific">Chaetomium tenue</name>
    <dbReference type="NCBI Taxonomy" id="1854479"/>
    <lineage>
        <taxon>Eukaryota</taxon>
        <taxon>Fungi</taxon>
        <taxon>Dikarya</taxon>
        <taxon>Ascomycota</taxon>
        <taxon>Pezizomycotina</taxon>
        <taxon>Sordariomycetes</taxon>
        <taxon>Sordariomycetidae</taxon>
        <taxon>Sordariales</taxon>
        <taxon>Chaetomiaceae</taxon>
        <taxon>Chaetomium</taxon>
    </lineage>
</organism>